<dbReference type="EMBL" id="JAGSXH010000037">
    <property type="protein sequence ID" value="MBS2963899.1"/>
    <property type="molecule type" value="Genomic_DNA"/>
</dbReference>
<accession>A0A8J7WPZ8</accession>
<comment type="caution">
    <text evidence="1">The sequence shown here is derived from an EMBL/GenBank/DDBJ whole genome shotgun (WGS) entry which is preliminary data.</text>
</comment>
<sequence length="306" mass="31817">MPALWDDERTTMGKRAVAAAVAVLLGCFLVSSCHSGPTVARSTAPAAQASETDTAAVSEARAVEALRTWLDKPLPGTLTLSSVETDSAKKIVTSRQLTGRLDPTRGTASLTGTLNVLGSGPAVQDPMSVIVAGGKVFSSIPPGDLHRFPGRTWFVDDLSVARAAGSPHSIWWLALQGLDKVHLDGASEVDTKSAVEYTGTVDLAKIPAVTDVLPQSLIVQKAGTTKVSIDLYTDLGTGALVQLTYRLGLQVSVDATPTGHSMAGYEVDFSGFGTPVKPSPSPVVAPVTRLVASHSGSSDLCQLLLF</sequence>
<gene>
    <name evidence="1" type="ORF">KGA66_12645</name>
</gene>
<evidence type="ECO:0000313" key="1">
    <source>
        <dbReference type="EMBL" id="MBS2963899.1"/>
    </source>
</evidence>
<keyword evidence="2" id="KW-1185">Reference proteome</keyword>
<dbReference type="AlphaFoldDB" id="A0A8J7WPZ8"/>
<reference evidence="1" key="1">
    <citation type="submission" date="2021-04" db="EMBL/GenBank/DDBJ databases">
        <title>Genome based classification of Actinospica acidithermotolerans sp. nov., an actinobacterium isolated from an Indonesian hot spring.</title>
        <authorList>
            <person name="Kusuma A.B."/>
            <person name="Putra K.E."/>
            <person name="Nafisah S."/>
            <person name="Loh J."/>
            <person name="Nouioui I."/>
            <person name="Goodfellow M."/>
        </authorList>
    </citation>
    <scope>NUCLEOTIDE SEQUENCE</scope>
    <source>
        <strain evidence="1">DSM 45618</strain>
    </source>
</reference>
<dbReference type="Gene3D" id="2.50.20.20">
    <property type="match status" value="1"/>
</dbReference>
<protein>
    <recommendedName>
        <fullName evidence="3">LppX_LprAFG lipoprotein</fullName>
    </recommendedName>
</protein>
<dbReference type="Proteomes" id="UP000677913">
    <property type="component" value="Unassembled WGS sequence"/>
</dbReference>
<proteinExistence type="predicted"/>
<name>A0A8J7WPZ8_9ACTN</name>
<organism evidence="1 2">
    <name type="scientific">Actinocrinis puniceicyclus</name>
    <dbReference type="NCBI Taxonomy" id="977794"/>
    <lineage>
        <taxon>Bacteria</taxon>
        <taxon>Bacillati</taxon>
        <taxon>Actinomycetota</taxon>
        <taxon>Actinomycetes</taxon>
        <taxon>Catenulisporales</taxon>
        <taxon>Actinospicaceae</taxon>
        <taxon>Actinocrinis</taxon>
    </lineage>
</organism>
<evidence type="ECO:0008006" key="3">
    <source>
        <dbReference type="Google" id="ProtNLM"/>
    </source>
</evidence>
<evidence type="ECO:0000313" key="2">
    <source>
        <dbReference type="Proteomes" id="UP000677913"/>
    </source>
</evidence>